<dbReference type="PRINTS" id="PR00413">
    <property type="entry name" value="HADHALOGNASE"/>
</dbReference>
<dbReference type="Gene3D" id="1.10.150.240">
    <property type="entry name" value="Putative phosphatase, domain 2"/>
    <property type="match status" value="1"/>
</dbReference>
<feature type="binding site" evidence="7">
    <location>
        <position position="136"/>
    </location>
    <ligand>
        <name>a 1,2-diacyl-sn-glycero-3-phospho-(1'-sn-glycerol)</name>
        <dbReference type="ChEBI" id="CHEBI:64716"/>
    </ligand>
</feature>
<comment type="function">
    <text evidence="7">Catalyzes the transfer of the diacylglyceryl group from phosphatidylglycerol to the sulfhydryl group of the N-terminal cysteine of a prolipoprotein, the first step in the formation of mature lipoproteins.</text>
</comment>
<dbReference type="SFLD" id="SFLDG01129">
    <property type="entry name" value="C1.5:_HAD__Beta-PGM__Phosphata"/>
    <property type="match status" value="1"/>
</dbReference>
<evidence type="ECO:0000256" key="7">
    <source>
        <dbReference type="HAMAP-Rule" id="MF_01147"/>
    </source>
</evidence>
<dbReference type="PROSITE" id="PS01311">
    <property type="entry name" value="LGT"/>
    <property type="match status" value="1"/>
</dbReference>
<keyword evidence="3 7" id="KW-0808">Transferase</keyword>
<dbReference type="EMBL" id="QRUP01000016">
    <property type="protein sequence ID" value="RGR72142.1"/>
    <property type="molecule type" value="Genomic_DNA"/>
</dbReference>
<evidence type="ECO:0000256" key="4">
    <source>
        <dbReference type="ARBA" id="ARBA00022692"/>
    </source>
</evidence>
<dbReference type="NCBIfam" id="TIGR00544">
    <property type="entry name" value="lgt"/>
    <property type="match status" value="1"/>
</dbReference>
<dbReference type="InterPro" id="IPR036412">
    <property type="entry name" value="HAD-like_sf"/>
</dbReference>
<dbReference type="Gene3D" id="3.40.50.1000">
    <property type="entry name" value="HAD superfamily/HAD-like"/>
    <property type="match status" value="1"/>
</dbReference>
<dbReference type="PANTHER" id="PTHR30589">
    <property type="entry name" value="PROLIPOPROTEIN DIACYLGLYCERYL TRANSFERASE"/>
    <property type="match status" value="1"/>
</dbReference>
<comment type="similarity">
    <text evidence="1 7">Belongs to the Lgt family.</text>
</comment>
<keyword evidence="9" id="KW-1185">Reference proteome</keyword>
<feature type="transmembrane region" description="Helical" evidence="7">
    <location>
        <begin position="236"/>
        <end position="256"/>
    </location>
</feature>
<evidence type="ECO:0000256" key="6">
    <source>
        <dbReference type="ARBA" id="ARBA00023136"/>
    </source>
</evidence>
<dbReference type="GO" id="GO:0005886">
    <property type="term" value="C:plasma membrane"/>
    <property type="evidence" value="ECO:0007669"/>
    <property type="project" value="UniProtKB-SubCell"/>
</dbReference>
<organism evidence="8 9">
    <name type="scientific">Holdemania filiformis</name>
    <dbReference type="NCBI Taxonomy" id="61171"/>
    <lineage>
        <taxon>Bacteria</taxon>
        <taxon>Bacillati</taxon>
        <taxon>Bacillota</taxon>
        <taxon>Erysipelotrichia</taxon>
        <taxon>Erysipelotrichales</taxon>
        <taxon>Erysipelotrichaceae</taxon>
        <taxon>Holdemania</taxon>
    </lineage>
</organism>
<feature type="transmembrane region" description="Helical" evidence="7">
    <location>
        <begin position="89"/>
        <end position="110"/>
    </location>
</feature>
<dbReference type="UniPathway" id="UPA00664"/>
<dbReference type="NCBIfam" id="TIGR01549">
    <property type="entry name" value="HAD-SF-IA-v1"/>
    <property type="match status" value="1"/>
</dbReference>
<dbReference type="Pfam" id="PF13419">
    <property type="entry name" value="HAD_2"/>
    <property type="match status" value="1"/>
</dbReference>
<dbReference type="SUPFAM" id="SSF56784">
    <property type="entry name" value="HAD-like"/>
    <property type="match status" value="1"/>
</dbReference>
<dbReference type="Pfam" id="PF01790">
    <property type="entry name" value="LGT"/>
    <property type="match status" value="1"/>
</dbReference>
<dbReference type="Proteomes" id="UP000284178">
    <property type="component" value="Unassembled WGS sequence"/>
</dbReference>
<dbReference type="SFLD" id="SFLDS00003">
    <property type="entry name" value="Haloacid_Dehalogenase"/>
    <property type="match status" value="1"/>
</dbReference>
<feature type="transmembrane region" description="Helical" evidence="7">
    <location>
        <begin position="20"/>
        <end position="37"/>
    </location>
</feature>
<accession>A0A412FVI2</accession>
<feature type="transmembrane region" description="Helical" evidence="7">
    <location>
        <begin position="49"/>
        <end position="69"/>
    </location>
</feature>
<keyword evidence="5 7" id="KW-1133">Transmembrane helix</keyword>
<dbReference type="SFLD" id="SFLDG01135">
    <property type="entry name" value="C1.5.6:_HAD__Beta-PGM__Phospha"/>
    <property type="match status" value="1"/>
</dbReference>
<keyword evidence="8" id="KW-0449">Lipoprotein</keyword>
<reference evidence="8 9" key="1">
    <citation type="submission" date="2018-08" db="EMBL/GenBank/DDBJ databases">
        <title>A genome reference for cultivated species of the human gut microbiota.</title>
        <authorList>
            <person name="Zou Y."/>
            <person name="Xue W."/>
            <person name="Luo G."/>
        </authorList>
    </citation>
    <scope>NUCLEOTIDE SEQUENCE [LARGE SCALE GENOMIC DNA]</scope>
    <source>
        <strain evidence="8 9">AF24-29</strain>
    </source>
</reference>
<dbReference type="GeneID" id="83016235"/>
<dbReference type="InterPro" id="IPR006439">
    <property type="entry name" value="HAD-SF_hydro_IA"/>
</dbReference>
<evidence type="ECO:0000256" key="5">
    <source>
        <dbReference type="ARBA" id="ARBA00022989"/>
    </source>
</evidence>
<dbReference type="InterPro" id="IPR001640">
    <property type="entry name" value="Lgt"/>
</dbReference>
<evidence type="ECO:0000313" key="8">
    <source>
        <dbReference type="EMBL" id="RGR72142.1"/>
    </source>
</evidence>
<dbReference type="InterPro" id="IPR041492">
    <property type="entry name" value="HAD_2"/>
</dbReference>
<feature type="transmembrane region" description="Helical" evidence="7">
    <location>
        <begin position="176"/>
        <end position="195"/>
    </location>
</feature>
<comment type="pathway">
    <text evidence="7">Protein modification; lipoprotein biosynthesis (diacylglyceryl transfer).</text>
</comment>
<keyword evidence="2 7" id="KW-1003">Cell membrane</keyword>
<evidence type="ECO:0000256" key="3">
    <source>
        <dbReference type="ARBA" id="ARBA00022679"/>
    </source>
</evidence>
<dbReference type="HAMAP" id="MF_01147">
    <property type="entry name" value="Lgt"/>
    <property type="match status" value="1"/>
</dbReference>
<keyword evidence="6 7" id="KW-0472">Membrane</keyword>
<gene>
    <name evidence="7 8" type="primary">lgt</name>
    <name evidence="8" type="ORF">DWY25_12600</name>
</gene>
<protein>
    <recommendedName>
        <fullName evidence="7">Phosphatidylglycerol--prolipoprotein diacylglyceryl transferase</fullName>
        <ecNumber evidence="7">2.5.1.145</ecNumber>
    </recommendedName>
</protein>
<evidence type="ECO:0000313" key="9">
    <source>
        <dbReference type="Proteomes" id="UP000284178"/>
    </source>
</evidence>
<name>A0A412FVI2_9FIRM</name>
<dbReference type="NCBIfam" id="TIGR01509">
    <property type="entry name" value="HAD-SF-IA-v3"/>
    <property type="match status" value="1"/>
</dbReference>
<dbReference type="PANTHER" id="PTHR30589:SF0">
    <property type="entry name" value="PHOSPHATIDYLGLYCEROL--PROLIPOPROTEIN DIACYLGLYCERYL TRANSFERASE"/>
    <property type="match status" value="1"/>
</dbReference>
<keyword evidence="4 7" id="KW-0812">Transmembrane</keyword>
<sequence length="484" mass="55331">MQFFPDPQTFIAIGSLSIKWYAVIILCGAILAYSFCVKEIKKMGYKAETAEDLFLGCLICGLIGARLWYCAFYNLEYYLANPIHILYTFEGGLAIQGGLFGGVLFGLWYARKHKINFMRMADAIVPNVLLAQGIGRWGNFINQEAFGRTVSESFYRFFPEWFKNQMFIQGAYREPTFFYESVGDILGFILIVFVYKKYSKPKRGDMVYAYLLWYGAVRIVVEGLRSDSLMFGRLRMAQVISVVFIVVGLLGMLGVFRKVMKNPKPVILFDLDGTLLNTEPAILKSYRELFKKYRTEEEFTRDKQLAVLGPSLQTMFAQYFPEQDVDQLVKEYREHNRAAHADLVKPMDGAVELLESLKAQGYKLGIVSTKVKEMVLLGLTLNHMDHYFDVIVGQDDVKNGKPDPEGILTACRLVNEGHDSVIYVGDSPMDIQAARNAGVFSVGYLFNLERREQLEKEKPNRIIDDLRQVEALVKEDLAWTYNMM</sequence>
<proteinExistence type="inferred from homology"/>
<dbReference type="GO" id="GO:0042158">
    <property type="term" value="P:lipoprotein biosynthetic process"/>
    <property type="evidence" value="ECO:0007669"/>
    <property type="project" value="UniProtKB-UniRule"/>
</dbReference>
<dbReference type="InterPro" id="IPR023214">
    <property type="entry name" value="HAD_sf"/>
</dbReference>
<comment type="catalytic activity">
    <reaction evidence="7">
        <text>L-cysteinyl-[prolipoprotein] + a 1,2-diacyl-sn-glycero-3-phospho-(1'-sn-glycerol) = an S-1,2-diacyl-sn-glyceryl-L-cysteinyl-[prolipoprotein] + sn-glycerol 1-phosphate + H(+)</text>
        <dbReference type="Rhea" id="RHEA:56712"/>
        <dbReference type="Rhea" id="RHEA-COMP:14679"/>
        <dbReference type="Rhea" id="RHEA-COMP:14680"/>
        <dbReference type="ChEBI" id="CHEBI:15378"/>
        <dbReference type="ChEBI" id="CHEBI:29950"/>
        <dbReference type="ChEBI" id="CHEBI:57685"/>
        <dbReference type="ChEBI" id="CHEBI:64716"/>
        <dbReference type="ChEBI" id="CHEBI:140658"/>
        <dbReference type="EC" id="2.5.1.145"/>
    </reaction>
</comment>
<evidence type="ECO:0000256" key="2">
    <source>
        <dbReference type="ARBA" id="ARBA00022475"/>
    </source>
</evidence>
<dbReference type="EC" id="2.5.1.145" evidence="7"/>
<dbReference type="GO" id="GO:0008961">
    <property type="term" value="F:phosphatidylglycerol-prolipoprotein diacylglyceryl transferase activity"/>
    <property type="evidence" value="ECO:0007669"/>
    <property type="project" value="UniProtKB-UniRule"/>
</dbReference>
<evidence type="ECO:0000256" key="1">
    <source>
        <dbReference type="ARBA" id="ARBA00007150"/>
    </source>
</evidence>
<dbReference type="AlphaFoldDB" id="A0A412FVI2"/>
<dbReference type="InterPro" id="IPR023198">
    <property type="entry name" value="PGP-like_dom2"/>
</dbReference>
<comment type="subcellular location">
    <subcellularLocation>
        <location evidence="7">Cell membrane</location>
        <topology evidence="7">Multi-pass membrane protein</topology>
    </subcellularLocation>
</comment>
<dbReference type="RefSeq" id="WP_117895521.1">
    <property type="nucleotide sequence ID" value="NZ_CABJCV010000016.1"/>
</dbReference>
<comment type="caution">
    <text evidence="8">The sequence shown here is derived from an EMBL/GenBank/DDBJ whole genome shotgun (WGS) entry which is preliminary data.</text>
</comment>